<reference evidence="2" key="1">
    <citation type="submission" date="2021-03" db="EMBL/GenBank/DDBJ databases">
        <authorList>
            <person name="Kanchanasin P."/>
            <person name="Saeng-In P."/>
            <person name="Phongsopitanun W."/>
            <person name="Yuki M."/>
            <person name="Kudo T."/>
            <person name="Ohkuma M."/>
            <person name="Tanasupawat S."/>
        </authorList>
    </citation>
    <scope>NUCLEOTIDE SEQUENCE</scope>
    <source>
        <strain evidence="2">GKU 128</strain>
    </source>
</reference>
<keyword evidence="1" id="KW-1133">Transmembrane helix</keyword>
<dbReference type="Proteomes" id="UP000669179">
    <property type="component" value="Unassembled WGS sequence"/>
</dbReference>
<evidence type="ECO:0000313" key="2">
    <source>
        <dbReference type="EMBL" id="MBO2449712.1"/>
    </source>
</evidence>
<feature type="transmembrane region" description="Helical" evidence="1">
    <location>
        <begin position="87"/>
        <end position="108"/>
    </location>
</feature>
<dbReference type="EMBL" id="JAGEOJ010000008">
    <property type="protein sequence ID" value="MBO2449712.1"/>
    <property type="molecule type" value="Genomic_DNA"/>
</dbReference>
<comment type="caution">
    <text evidence="2">The sequence shown here is derived from an EMBL/GenBank/DDBJ whole genome shotgun (WGS) entry which is preliminary data.</text>
</comment>
<protein>
    <submittedName>
        <fullName evidence="2">DUF1772 domain-containing protein</fullName>
    </submittedName>
</protein>
<feature type="transmembrane region" description="Helical" evidence="1">
    <location>
        <begin position="51"/>
        <end position="75"/>
    </location>
</feature>
<evidence type="ECO:0000313" key="3">
    <source>
        <dbReference type="Proteomes" id="UP000669179"/>
    </source>
</evidence>
<gene>
    <name evidence="2" type="ORF">J4573_21600</name>
</gene>
<name>A0A939PBF3_9ACTN</name>
<dbReference type="RefSeq" id="WP_208257584.1">
    <property type="nucleotide sequence ID" value="NZ_JAGEOJ010000008.1"/>
</dbReference>
<proteinExistence type="predicted"/>
<feature type="transmembrane region" description="Helical" evidence="1">
    <location>
        <begin position="12"/>
        <end position="31"/>
    </location>
</feature>
<keyword evidence="1" id="KW-0472">Membrane</keyword>
<accession>A0A939PBF3</accession>
<keyword evidence="1" id="KW-0812">Transmembrane</keyword>
<dbReference type="InterPro" id="IPR013901">
    <property type="entry name" value="Anthrone_oxy"/>
</dbReference>
<sequence length="171" mass="18533">MTNTRLVAITRWVSLLGGGVLSGIALTVLVLELAMRRLGGPAYVQVRQAEYGYLTWFISAVFVPTLIAVVMLVVIARRTGSPAFRPAVVALVLLVLALLITVVVNGPINFEQIDWNARTPPPDWAEVRDRWQIAHAIRTVLIAIASGFLCVAVLGRPFARPPVTVSRSVPG</sequence>
<evidence type="ECO:0000256" key="1">
    <source>
        <dbReference type="SAM" id="Phobius"/>
    </source>
</evidence>
<dbReference type="Pfam" id="PF08592">
    <property type="entry name" value="Anthrone_oxy"/>
    <property type="match status" value="1"/>
</dbReference>
<feature type="transmembrane region" description="Helical" evidence="1">
    <location>
        <begin position="133"/>
        <end position="154"/>
    </location>
</feature>
<organism evidence="2 3">
    <name type="scientific">Actinomadura barringtoniae</name>
    <dbReference type="NCBI Taxonomy" id="1427535"/>
    <lineage>
        <taxon>Bacteria</taxon>
        <taxon>Bacillati</taxon>
        <taxon>Actinomycetota</taxon>
        <taxon>Actinomycetes</taxon>
        <taxon>Streptosporangiales</taxon>
        <taxon>Thermomonosporaceae</taxon>
        <taxon>Actinomadura</taxon>
    </lineage>
</organism>
<keyword evidence="3" id="KW-1185">Reference proteome</keyword>
<dbReference type="AlphaFoldDB" id="A0A939PBF3"/>